<dbReference type="RefSeq" id="WP_215609361.1">
    <property type="nucleotide sequence ID" value="NZ_JADOES010000023.1"/>
</dbReference>
<proteinExistence type="predicted"/>
<sequence>MAFRQTYSRVENSAQTRIEHSLDMAIIINGFRMGRIQGFSASGQASPRPVTEIGSDRAVEHVPGIKMFQARIQSMSLRYGTLPKRLASVAGGVIDQRSLSSTLTNMPEFDIGVFRRGSAGAPAPQLYAPAQQPANLSGTGGLVELYQGCIIDTFERSISAQEATIMENVSIRYIDVIQGNPGV</sequence>
<reference evidence="1" key="1">
    <citation type="submission" date="2020-11" db="EMBL/GenBank/DDBJ databases">
        <authorList>
            <person name="Konstantinou D."/>
            <person name="Gkelis S."/>
            <person name="Popin R."/>
            <person name="Fewer D."/>
            <person name="Sivonen K."/>
        </authorList>
    </citation>
    <scope>NUCLEOTIDE SEQUENCE</scope>
    <source>
        <strain evidence="1">TAU-MAC 1115</strain>
    </source>
</reference>
<evidence type="ECO:0000313" key="2">
    <source>
        <dbReference type="Proteomes" id="UP000717364"/>
    </source>
</evidence>
<accession>A0A947DGS1</accession>
<keyword evidence="2" id="KW-1185">Reference proteome</keyword>
<reference evidence="1" key="2">
    <citation type="journal article" date="2021" name="Mar. Drugs">
        <title>Genome Reduction and Secondary Metabolism of the Marine Sponge-Associated Cyanobacterium Leptothoe.</title>
        <authorList>
            <person name="Konstantinou D."/>
            <person name="Popin R.V."/>
            <person name="Fewer D.P."/>
            <person name="Sivonen K."/>
            <person name="Gkelis S."/>
        </authorList>
    </citation>
    <scope>NUCLEOTIDE SEQUENCE</scope>
    <source>
        <strain evidence="1">TAU-MAC 1115</strain>
    </source>
</reference>
<protein>
    <submittedName>
        <fullName evidence="1">Uncharacterized protein</fullName>
    </submittedName>
</protein>
<comment type="caution">
    <text evidence="1">The sequence shown here is derived from an EMBL/GenBank/DDBJ whole genome shotgun (WGS) entry which is preliminary data.</text>
</comment>
<evidence type="ECO:0000313" key="1">
    <source>
        <dbReference type="EMBL" id="MBT9316293.1"/>
    </source>
</evidence>
<dbReference type="AlphaFoldDB" id="A0A947DGS1"/>
<gene>
    <name evidence="1" type="ORF">IXB50_12755</name>
</gene>
<dbReference type="EMBL" id="JADOES010000023">
    <property type="protein sequence ID" value="MBT9316293.1"/>
    <property type="molecule type" value="Genomic_DNA"/>
</dbReference>
<dbReference type="Proteomes" id="UP000717364">
    <property type="component" value="Unassembled WGS sequence"/>
</dbReference>
<organism evidence="1 2">
    <name type="scientific">Leptothoe spongobia TAU-MAC 1115</name>
    <dbReference type="NCBI Taxonomy" id="1967444"/>
    <lineage>
        <taxon>Bacteria</taxon>
        <taxon>Bacillati</taxon>
        <taxon>Cyanobacteriota</taxon>
        <taxon>Cyanophyceae</taxon>
        <taxon>Nodosilineales</taxon>
        <taxon>Cymatolegaceae</taxon>
        <taxon>Leptothoe</taxon>
        <taxon>Leptothoe spongobia</taxon>
    </lineage>
</organism>
<name>A0A947DGS1_9CYAN</name>